<sequence>MDIFQALPAQWQDESTRLVFRLAQPSDGATFYPQWKDPVVARQLGMVPAASLSAVQTKLGYDLGQAQIGAAGRYVVVKSGRPVGIVGFNDIDQTDARTEIGYEVLPEFQGQGLGQRIVAAMVRQAWGALSLNRVSAGVLPDNLASQKVLTHNHFIQEGRLRQFQRIGDQLTDLIVFSKVKNLDA</sequence>
<evidence type="ECO:0000313" key="6">
    <source>
        <dbReference type="Proteomes" id="UP000051330"/>
    </source>
</evidence>
<accession>A0A0R1MZ92</accession>
<comment type="similarity">
    <text evidence="3">Belongs to the acetyltransferase family. RimJ subfamily.</text>
</comment>
<keyword evidence="6" id="KW-1185">Reference proteome</keyword>
<dbReference type="PATRIC" id="fig|1423792.3.peg.2443"/>
<comment type="caution">
    <text evidence="5">The sequence shown here is derived from an EMBL/GenBank/DDBJ whole genome shotgun (WGS) entry which is preliminary data.</text>
</comment>
<gene>
    <name evidence="5" type="ORF">FD09_GL002396</name>
</gene>
<dbReference type="CDD" id="cd04301">
    <property type="entry name" value="NAT_SF"/>
    <property type="match status" value="1"/>
</dbReference>
<dbReference type="STRING" id="1423792.FD09_GL002396"/>
<proteinExistence type="inferred from homology"/>
<reference evidence="5 6" key="1">
    <citation type="journal article" date="2015" name="Genome Announc.">
        <title>Expanding the biotechnology potential of lactobacilli through comparative genomics of 213 strains and associated genera.</title>
        <authorList>
            <person name="Sun Z."/>
            <person name="Harris H.M."/>
            <person name="McCann A."/>
            <person name="Guo C."/>
            <person name="Argimon S."/>
            <person name="Zhang W."/>
            <person name="Yang X."/>
            <person name="Jeffery I.B."/>
            <person name="Cooney J.C."/>
            <person name="Kagawa T.F."/>
            <person name="Liu W."/>
            <person name="Song Y."/>
            <person name="Salvetti E."/>
            <person name="Wrobel A."/>
            <person name="Rasinkangas P."/>
            <person name="Parkhill J."/>
            <person name="Rea M.C."/>
            <person name="O'Sullivan O."/>
            <person name="Ritari J."/>
            <person name="Douillard F.P."/>
            <person name="Paul Ross R."/>
            <person name="Yang R."/>
            <person name="Briner A.E."/>
            <person name="Felis G.E."/>
            <person name="de Vos W.M."/>
            <person name="Barrangou R."/>
            <person name="Klaenhammer T.R."/>
            <person name="Caufield P.W."/>
            <person name="Cui Y."/>
            <person name="Zhang H."/>
            <person name="O'Toole P.W."/>
        </authorList>
    </citation>
    <scope>NUCLEOTIDE SEQUENCE [LARGE SCALE GENOMIC DNA]</scope>
    <source>
        <strain evidence="5 6">DSM 12744</strain>
    </source>
</reference>
<dbReference type="Gene3D" id="3.40.630.30">
    <property type="match status" value="1"/>
</dbReference>
<protein>
    <recommendedName>
        <fullName evidence="4">N-acetyltransferase domain-containing protein</fullName>
    </recommendedName>
</protein>
<dbReference type="Proteomes" id="UP000051330">
    <property type="component" value="Unassembled WGS sequence"/>
</dbReference>
<dbReference type="PANTHER" id="PTHR43792:SF8">
    <property type="entry name" value="[RIBOSOMAL PROTEIN US5]-ALANINE N-ACETYLTRANSFERASE"/>
    <property type="match status" value="1"/>
</dbReference>
<dbReference type="InterPro" id="IPR016181">
    <property type="entry name" value="Acyl_CoA_acyltransferase"/>
</dbReference>
<dbReference type="SUPFAM" id="SSF55729">
    <property type="entry name" value="Acyl-CoA N-acyltransferases (Nat)"/>
    <property type="match status" value="1"/>
</dbReference>
<dbReference type="AlphaFoldDB" id="A0A0R1MZ92"/>
<dbReference type="RefSeq" id="WP_057819657.1">
    <property type="nucleotide sequence ID" value="NZ_AZEC01000005.1"/>
</dbReference>
<keyword evidence="2" id="KW-0012">Acyltransferase</keyword>
<feature type="domain" description="N-acetyltransferase" evidence="4">
    <location>
        <begin position="18"/>
        <end position="183"/>
    </location>
</feature>
<evidence type="ECO:0000259" key="4">
    <source>
        <dbReference type="PROSITE" id="PS51186"/>
    </source>
</evidence>
<name>A0A0R1MZ92_9LACO</name>
<dbReference type="InterPro" id="IPR051531">
    <property type="entry name" value="N-acetyltransferase"/>
</dbReference>
<keyword evidence="1" id="KW-0808">Transferase</keyword>
<evidence type="ECO:0000256" key="3">
    <source>
        <dbReference type="ARBA" id="ARBA00038502"/>
    </source>
</evidence>
<dbReference type="PANTHER" id="PTHR43792">
    <property type="entry name" value="GNAT FAMILY, PUTATIVE (AFU_ORTHOLOGUE AFUA_3G00765)-RELATED-RELATED"/>
    <property type="match status" value="1"/>
</dbReference>
<dbReference type="GO" id="GO:0016747">
    <property type="term" value="F:acyltransferase activity, transferring groups other than amino-acyl groups"/>
    <property type="evidence" value="ECO:0007669"/>
    <property type="project" value="InterPro"/>
</dbReference>
<dbReference type="Pfam" id="PF13302">
    <property type="entry name" value="Acetyltransf_3"/>
    <property type="match status" value="1"/>
</dbReference>
<evidence type="ECO:0000256" key="1">
    <source>
        <dbReference type="ARBA" id="ARBA00022679"/>
    </source>
</evidence>
<dbReference type="InterPro" id="IPR000182">
    <property type="entry name" value="GNAT_dom"/>
</dbReference>
<evidence type="ECO:0000256" key="2">
    <source>
        <dbReference type="ARBA" id="ARBA00023315"/>
    </source>
</evidence>
<dbReference type="PROSITE" id="PS51186">
    <property type="entry name" value="GNAT"/>
    <property type="match status" value="1"/>
</dbReference>
<dbReference type="EMBL" id="AZEC01000005">
    <property type="protein sequence ID" value="KRL12857.1"/>
    <property type="molecule type" value="Genomic_DNA"/>
</dbReference>
<evidence type="ECO:0000313" key="5">
    <source>
        <dbReference type="EMBL" id="KRL12857.1"/>
    </source>
</evidence>
<organism evidence="5 6">
    <name type="scientific">Schleiferilactobacillus perolens DSM 12744</name>
    <dbReference type="NCBI Taxonomy" id="1423792"/>
    <lineage>
        <taxon>Bacteria</taxon>
        <taxon>Bacillati</taxon>
        <taxon>Bacillota</taxon>
        <taxon>Bacilli</taxon>
        <taxon>Lactobacillales</taxon>
        <taxon>Lactobacillaceae</taxon>
        <taxon>Schleiferilactobacillus</taxon>
    </lineage>
</organism>